<proteinExistence type="predicted"/>
<dbReference type="PANTHER" id="PTHR14237:SF80">
    <property type="entry name" value="MOLYBDENUM COFACTOR SULFURASE"/>
    <property type="match status" value="1"/>
</dbReference>
<dbReference type="EMBL" id="CALLCH030000020">
    <property type="protein sequence ID" value="CAI4219850.1"/>
    <property type="molecule type" value="Genomic_DNA"/>
</dbReference>
<sequence length="439" mass="48176">MAMVNPCLSDHSNGTQEYDVESIRRSEYPLLQGPDVYLDHTGTTLFPKSALDDFVQDVTSNLYGNPHSESKSSRRSTTKIEDIRKEALQFFNADPKDFDLVFVQNATAAIKLVVEILQSDSGARGGFWYGYHADSHTSLVGVREVAGAGFSYFASDAEVEDWITTGNVSRGQSSVVQGSRLFAYPAALAATSELDLSNVDEAPDFVALSFYKIFGFPDLGALLVRRALSPMLQRRKYFGGGTVEMVVNDVVWQSTNAGEPHEYLEDGTLPFHNIIALGHALNTHRRLYTSQKLVSRHTARLARYMYDEMSALQHWDGSPICVIYKEPDVEYGNTTSAGSTIAFNLRYIDGTWVNLSDVELKANKYSIHLRTGGVCNPGGIAGSLKLSSWELMRNYVAGVECGHGPAILGGKPSGIVRALVPGEPRRVPVAHVSSRTYMG</sequence>
<dbReference type="PANTHER" id="PTHR14237">
    <property type="entry name" value="MOLYBDOPTERIN COFACTOR SULFURASE MOSC"/>
    <property type="match status" value="1"/>
</dbReference>
<protein>
    <recommendedName>
        <fullName evidence="1">Aminotransferase class V domain-containing protein</fullName>
    </recommendedName>
</protein>
<evidence type="ECO:0000313" key="3">
    <source>
        <dbReference type="Proteomes" id="UP000838763"/>
    </source>
</evidence>
<reference evidence="2" key="1">
    <citation type="submission" date="2022-11" db="EMBL/GenBank/DDBJ databases">
        <authorList>
            <person name="Scott C."/>
            <person name="Bruce N."/>
        </authorList>
    </citation>
    <scope>NUCLEOTIDE SEQUENCE</scope>
</reference>
<feature type="domain" description="Aminotransferase class V" evidence="1">
    <location>
        <begin position="204"/>
        <end position="376"/>
    </location>
</feature>
<name>A0A9P1MED9_9PEZI</name>
<evidence type="ECO:0000259" key="1">
    <source>
        <dbReference type="Pfam" id="PF00266"/>
    </source>
</evidence>
<dbReference type="Proteomes" id="UP000838763">
    <property type="component" value="Unassembled WGS sequence"/>
</dbReference>
<dbReference type="GO" id="GO:0008265">
    <property type="term" value="F:molybdenum cofactor sulfurtransferase activity"/>
    <property type="evidence" value="ECO:0007669"/>
    <property type="project" value="TreeGrafter"/>
</dbReference>
<dbReference type="AlphaFoldDB" id="A0A9P1MED9"/>
<organism evidence="2 3">
    <name type="scientific">Parascedosporium putredinis</name>
    <dbReference type="NCBI Taxonomy" id="1442378"/>
    <lineage>
        <taxon>Eukaryota</taxon>
        <taxon>Fungi</taxon>
        <taxon>Dikarya</taxon>
        <taxon>Ascomycota</taxon>
        <taxon>Pezizomycotina</taxon>
        <taxon>Sordariomycetes</taxon>
        <taxon>Hypocreomycetidae</taxon>
        <taxon>Microascales</taxon>
        <taxon>Microascaceae</taxon>
        <taxon>Parascedosporium</taxon>
    </lineage>
</organism>
<dbReference type="InterPro" id="IPR015421">
    <property type="entry name" value="PyrdxlP-dep_Trfase_major"/>
</dbReference>
<dbReference type="SUPFAM" id="SSF53383">
    <property type="entry name" value="PLP-dependent transferases"/>
    <property type="match status" value="1"/>
</dbReference>
<keyword evidence="3" id="KW-1185">Reference proteome</keyword>
<gene>
    <name evidence="2" type="ORF">PPNO1_LOCUS9396</name>
</gene>
<dbReference type="InterPro" id="IPR015424">
    <property type="entry name" value="PyrdxlP-dep_Trfase"/>
</dbReference>
<dbReference type="InterPro" id="IPR000192">
    <property type="entry name" value="Aminotrans_V_dom"/>
</dbReference>
<dbReference type="GO" id="GO:0043545">
    <property type="term" value="P:molybdopterin cofactor metabolic process"/>
    <property type="evidence" value="ECO:0007669"/>
    <property type="project" value="TreeGrafter"/>
</dbReference>
<dbReference type="OrthoDB" id="10264306at2759"/>
<evidence type="ECO:0000313" key="2">
    <source>
        <dbReference type="EMBL" id="CAI4219850.1"/>
    </source>
</evidence>
<dbReference type="Gene3D" id="3.40.640.10">
    <property type="entry name" value="Type I PLP-dependent aspartate aminotransferase-like (Major domain)"/>
    <property type="match status" value="2"/>
</dbReference>
<comment type="caution">
    <text evidence="2">The sequence shown here is derived from an EMBL/GenBank/DDBJ whole genome shotgun (WGS) entry which is preliminary data.</text>
</comment>
<feature type="domain" description="Aminotransferase class V" evidence="1">
    <location>
        <begin position="36"/>
        <end position="120"/>
    </location>
</feature>
<accession>A0A9P1MED9</accession>
<dbReference type="Pfam" id="PF00266">
    <property type="entry name" value="Aminotran_5"/>
    <property type="match status" value="2"/>
</dbReference>